<protein>
    <submittedName>
        <fullName evidence="1">Putative secreted protein</fullName>
    </submittedName>
</protein>
<organism evidence="1">
    <name type="scientific">Ixodes ricinus</name>
    <name type="common">Common tick</name>
    <name type="synonym">Acarus ricinus</name>
    <dbReference type="NCBI Taxonomy" id="34613"/>
    <lineage>
        <taxon>Eukaryota</taxon>
        <taxon>Metazoa</taxon>
        <taxon>Ecdysozoa</taxon>
        <taxon>Arthropoda</taxon>
        <taxon>Chelicerata</taxon>
        <taxon>Arachnida</taxon>
        <taxon>Acari</taxon>
        <taxon>Parasitiformes</taxon>
        <taxon>Ixodida</taxon>
        <taxon>Ixodoidea</taxon>
        <taxon>Ixodidae</taxon>
        <taxon>Ixodinae</taxon>
        <taxon>Ixodes</taxon>
    </lineage>
</organism>
<name>A0A6B0U9H6_IXORI</name>
<dbReference type="EMBL" id="GIFC01003451">
    <property type="protein sequence ID" value="MXU85534.1"/>
    <property type="molecule type" value="Transcribed_RNA"/>
</dbReference>
<accession>A0A6B0U9H6</accession>
<reference evidence="1" key="1">
    <citation type="submission" date="2019-12" db="EMBL/GenBank/DDBJ databases">
        <title>An insight into the sialome of adult female Ixodes ricinus ticks feeding for 6 days.</title>
        <authorList>
            <person name="Perner J."/>
            <person name="Ribeiro J.M.C."/>
        </authorList>
    </citation>
    <scope>NUCLEOTIDE SEQUENCE</scope>
    <source>
        <strain evidence="1">Semi-engorged</strain>
        <tissue evidence="1">Salivary glands</tissue>
    </source>
</reference>
<dbReference type="AlphaFoldDB" id="A0A6B0U9H6"/>
<proteinExistence type="predicted"/>
<evidence type="ECO:0000313" key="1">
    <source>
        <dbReference type="EMBL" id="MXU85534.1"/>
    </source>
</evidence>
<sequence>MMLHWLWRASTISLCTQSLRSLSPRHRSRALGVRTSKKCLACRMLLSRLLSNFPASNRSTSRNTEKPRSCRCTFRRLASWDPLERL</sequence>